<evidence type="ECO:0000313" key="3">
    <source>
        <dbReference type="Proteomes" id="UP001061302"/>
    </source>
</evidence>
<keyword evidence="3" id="KW-1185">Reference proteome</keyword>
<sequence length="93" mass="10374">MKRLVHFACFTVLALEIAMVGIATAVMLWLHVPPQHAVLLVAGVGQLGALALWGIIELFFPPPDPFALPDRPTLPSRAVRYPLPERTWLQRRP</sequence>
<evidence type="ECO:0008006" key="4">
    <source>
        <dbReference type="Google" id="ProtNLM"/>
    </source>
</evidence>
<dbReference type="EMBL" id="CP106753">
    <property type="protein sequence ID" value="UXY15957.1"/>
    <property type="molecule type" value="Genomic_DNA"/>
</dbReference>
<feature type="transmembrane region" description="Helical" evidence="1">
    <location>
        <begin position="36"/>
        <end position="60"/>
    </location>
</feature>
<keyword evidence="1" id="KW-1133">Transmembrane helix</keyword>
<keyword evidence="1" id="KW-0812">Transmembrane</keyword>
<dbReference type="Proteomes" id="UP001061302">
    <property type="component" value="Chromosome"/>
</dbReference>
<keyword evidence="1" id="KW-0472">Membrane</keyword>
<gene>
    <name evidence="2" type="ORF">N8I74_02765</name>
</gene>
<feature type="transmembrane region" description="Helical" evidence="1">
    <location>
        <begin position="7"/>
        <end position="30"/>
    </location>
</feature>
<protein>
    <recommendedName>
        <fullName evidence="4">DUF1418 family protein</fullName>
    </recommendedName>
</protein>
<proteinExistence type="predicted"/>
<evidence type="ECO:0000313" key="2">
    <source>
        <dbReference type="EMBL" id="UXY15957.1"/>
    </source>
</evidence>
<evidence type="ECO:0000256" key="1">
    <source>
        <dbReference type="SAM" id="Phobius"/>
    </source>
</evidence>
<dbReference type="RefSeq" id="WP_263125394.1">
    <property type="nucleotide sequence ID" value="NZ_CP106753.1"/>
</dbReference>
<reference evidence="2" key="1">
    <citation type="submission" date="2022-10" db="EMBL/GenBank/DDBJ databases">
        <title>Chitiniphilus purpureus sp. nov., a novel chitin-degrading bacterium isolated from crawfish pond sediment.</title>
        <authorList>
            <person name="Li K."/>
        </authorList>
    </citation>
    <scope>NUCLEOTIDE SEQUENCE</scope>
    <source>
        <strain evidence="2">CD1</strain>
    </source>
</reference>
<organism evidence="2 3">
    <name type="scientific">Chitiniphilus purpureus</name>
    <dbReference type="NCBI Taxonomy" id="2981137"/>
    <lineage>
        <taxon>Bacteria</taxon>
        <taxon>Pseudomonadati</taxon>
        <taxon>Pseudomonadota</taxon>
        <taxon>Betaproteobacteria</taxon>
        <taxon>Neisseriales</taxon>
        <taxon>Chitinibacteraceae</taxon>
        <taxon>Chitiniphilus</taxon>
    </lineage>
</organism>
<accession>A0ABY6DNJ8</accession>
<name>A0ABY6DNJ8_9NEIS</name>